<reference evidence="1 2" key="1">
    <citation type="submission" date="2020-04" db="EMBL/GenBank/DDBJ databases">
        <authorList>
            <person name="De Canck E."/>
        </authorList>
    </citation>
    <scope>NUCLEOTIDE SEQUENCE [LARGE SCALE GENOMIC DNA]</scope>
    <source>
        <strain evidence="1 2">LMG 28138</strain>
    </source>
</reference>
<proteinExistence type="predicted"/>
<dbReference type="Proteomes" id="UP000494115">
    <property type="component" value="Unassembled WGS sequence"/>
</dbReference>
<keyword evidence="2" id="KW-1185">Reference proteome</keyword>
<sequence length="74" mass="8375">MSHVIKNSTINVTVILMKATAEIDIANVHAKNNKSLVIFGFHSIFRFIYYECCYFIPHIIGNGGSNYCPIVRII</sequence>
<evidence type="ECO:0000313" key="2">
    <source>
        <dbReference type="Proteomes" id="UP000494115"/>
    </source>
</evidence>
<organism evidence="1 2">
    <name type="scientific">Pararobbsia alpina</name>
    <dbReference type="NCBI Taxonomy" id="621374"/>
    <lineage>
        <taxon>Bacteria</taxon>
        <taxon>Pseudomonadati</taxon>
        <taxon>Pseudomonadota</taxon>
        <taxon>Betaproteobacteria</taxon>
        <taxon>Burkholderiales</taxon>
        <taxon>Burkholderiaceae</taxon>
        <taxon>Pararobbsia</taxon>
    </lineage>
</organism>
<dbReference type="AlphaFoldDB" id="A0A6S7B397"/>
<evidence type="ECO:0000313" key="1">
    <source>
        <dbReference type="EMBL" id="CAB3779454.1"/>
    </source>
</evidence>
<protein>
    <submittedName>
        <fullName evidence="1">Uncharacterized protein</fullName>
    </submittedName>
</protein>
<dbReference type="EMBL" id="CADIKM010000003">
    <property type="protein sequence ID" value="CAB3779454.1"/>
    <property type="molecule type" value="Genomic_DNA"/>
</dbReference>
<gene>
    <name evidence="1" type="ORF">LMG28138_00819</name>
</gene>
<accession>A0A6S7B397</accession>
<name>A0A6S7B397_9BURK</name>